<protein>
    <submittedName>
        <fullName evidence="1">Uncharacterized protein</fullName>
    </submittedName>
</protein>
<dbReference type="AlphaFoldDB" id="A0A0L0BZH5"/>
<organism evidence="1 2">
    <name type="scientific">Lucilia cuprina</name>
    <name type="common">Green bottle fly</name>
    <name type="synonym">Australian sheep blowfly</name>
    <dbReference type="NCBI Taxonomy" id="7375"/>
    <lineage>
        <taxon>Eukaryota</taxon>
        <taxon>Metazoa</taxon>
        <taxon>Ecdysozoa</taxon>
        <taxon>Arthropoda</taxon>
        <taxon>Hexapoda</taxon>
        <taxon>Insecta</taxon>
        <taxon>Pterygota</taxon>
        <taxon>Neoptera</taxon>
        <taxon>Endopterygota</taxon>
        <taxon>Diptera</taxon>
        <taxon>Brachycera</taxon>
        <taxon>Muscomorpha</taxon>
        <taxon>Oestroidea</taxon>
        <taxon>Calliphoridae</taxon>
        <taxon>Luciliinae</taxon>
        <taxon>Lucilia</taxon>
    </lineage>
</organism>
<comment type="caution">
    <text evidence="1">The sequence shown here is derived from an EMBL/GenBank/DDBJ whole genome shotgun (WGS) entry which is preliminary data.</text>
</comment>
<name>A0A0L0BZH5_LUCCU</name>
<reference evidence="1 2" key="1">
    <citation type="journal article" date="2015" name="Nat. Commun.">
        <title>Lucilia cuprina genome unlocks parasitic fly biology to underpin future interventions.</title>
        <authorList>
            <person name="Anstead C.A."/>
            <person name="Korhonen P.K."/>
            <person name="Young N.D."/>
            <person name="Hall R.S."/>
            <person name="Jex A.R."/>
            <person name="Murali S.C."/>
            <person name="Hughes D.S."/>
            <person name="Lee S.F."/>
            <person name="Perry T."/>
            <person name="Stroehlein A.J."/>
            <person name="Ansell B.R."/>
            <person name="Breugelmans B."/>
            <person name="Hofmann A."/>
            <person name="Qu J."/>
            <person name="Dugan S."/>
            <person name="Lee S.L."/>
            <person name="Chao H."/>
            <person name="Dinh H."/>
            <person name="Han Y."/>
            <person name="Doddapaneni H.V."/>
            <person name="Worley K.C."/>
            <person name="Muzny D.M."/>
            <person name="Ioannidis P."/>
            <person name="Waterhouse R.M."/>
            <person name="Zdobnov E.M."/>
            <person name="James P.J."/>
            <person name="Bagnall N.H."/>
            <person name="Kotze A.C."/>
            <person name="Gibbs R.A."/>
            <person name="Richards S."/>
            <person name="Batterham P."/>
            <person name="Gasser R.B."/>
        </authorList>
    </citation>
    <scope>NUCLEOTIDE SEQUENCE [LARGE SCALE GENOMIC DNA]</scope>
    <source>
        <strain evidence="1 2">LS</strain>
        <tissue evidence="1">Full body</tissue>
    </source>
</reference>
<dbReference type="EMBL" id="JRES01001119">
    <property type="protein sequence ID" value="KNC25418.1"/>
    <property type="molecule type" value="Genomic_DNA"/>
</dbReference>
<keyword evidence="2" id="KW-1185">Reference proteome</keyword>
<proteinExistence type="predicted"/>
<gene>
    <name evidence="1" type="ORF">FF38_07592</name>
</gene>
<evidence type="ECO:0000313" key="1">
    <source>
        <dbReference type="EMBL" id="KNC25418.1"/>
    </source>
</evidence>
<dbReference type="Proteomes" id="UP000037069">
    <property type="component" value="Unassembled WGS sequence"/>
</dbReference>
<sequence length="79" mass="9150">MFKTDDYMKVGLRTTFMQYDVRLNLELPEGGHIIGYDDDVALVISHTLPQALKIIANDSLSRCDSWLNERRKKQILPKL</sequence>
<accession>A0A0L0BZH5</accession>
<evidence type="ECO:0000313" key="2">
    <source>
        <dbReference type="Proteomes" id="UP000037069"/>
    </source>
</evidence>